<evidence type="ECO:0000313" key="2">
    <source>
        <dbReference type="EMBL" id="MDD1014657.1"/>
    </source>
</evidence>
<dbReference type="RefSeq" id="WP_273893379.1">
    <property type="nucleotide sequence ID" value="NZ_JAMDGP010000034.1"/>
</dbReference>
<accession>A0ABT5P919</accession>
<gene>
    <name evidence="2" type="ORF">M5G17_13335</name>
</gene>
<protein>
    <submittedName>
        <fullName evidence="2">Uncharacterized protein</fullName>
    </submittedName>
</protein>
<dbReference type="Proteomes" id="UP001148184">
    <property type="component" value="Unassembled WGS sequence"/>
</dbReference>
<proteinExistence type="predicted"/>
<keyword evidence="1" id="KW-0812">Transmembrane</keyword>
<comment type="caution">
    <text evidence="2">The sequence shown here is derived from an EMBL/GenBank/DDBJ whole genome shotgun (WGS) entry which is preliminary data.</text>
</comment>
<evidence type="ECO:0000256" key="1">
    <source>
        <dbReference type="SAM" id="Phobius"/>
    </source>
</evidence>
<keyword evidence="1" id="KW-0472">Membrane</keyword>
<organism evidence="2 3">
    <name type="scientific">Pseudomonas rubra</name>
    <dbReference type="NCBI Taxonomy" id="2942627"/>
    <lineage>
        <taxon>Bacteria</taxon>
        <taxon>Pseudomonadati</taxon>
        <taxon>Pseudomonadota</taxon>
        <taxon>Gammaproteobacteria</taxon>
        <taxon>Pseudomonadales</taxon>
        <taxon>Pseudomonadaceae</taxon>
        <taxon>Pseudomonas</taxon>
    </lineage>
</organism>
<feature type="transmembrane region" description="Helical" evidence="1">
    <location>
        <begin position="43"/>
        <end position="61"/>
    </location>
</feature>
<reference evidence="2 3" key="1">
    <citation type="submission" date="2022-05" db="EMBL/GenBank/DDBJ databases">
        <title>Novel Pseudomonas spp. Isolated from a Rainbow Trout Aquaculture Facility.</title>
        <authorList>
            <person name="Testerman T."/>
            <person name="Graf J."/>
        </authorList>
    </citation>
    <scope>NUCLEOTIDE SEQUENCE [LARGE SCALE GENOMIC DNA]</scope>
    <source>
        <strain evidence="2 3">ID1025</strain>
    </source>
</reference>
<evidence type="ECO:0000313" key="3">
    <source>
        <dbReference type="Proteomes" id="UP001148184"/>
    </source>
</evidence>
<keyword evidence="1" id="KW-1133">Transmembrane helix</keyword>
<name>A0ABT5P919_9PSED</name>
<keyword evidence="3" id="KW-1185">Reference proteome</keyword>
<dbReference type="EMBL" id="JAMDGZ010000026">
    <property type="protein sequence ID" value="MDD1014657.1"/>
    <property type="molecule type" value="Genomic_DNA"/>
</dbReference>
<sequence>MSNLAKIRIVLTLSVIAGLLPVTLVFAWGVPWTYFSRTFPTTIYSFMMPNITAAAMLTVALNRQASTAMRFQSDL</sequence>